<accession>A0A0E9U8S0</accession>
<organism evidence="1">
    <name type="scientific">Anguilla anguilla</name>
    <name type="common">European freshwater eel</name>
    <name type="synonym">Muraena anguilla</name>
    <dbReference type="NCBI Taxonomy" id="7936"/>
    <lineage>
        <taxon>Eukaryota</taxon>
        <taxon>Metazoa</taxon>
        <taxon>Chordata</taxon>
        <taxon>Craniata</taxon>
        <taxon>Vertebrata</taxon>
        <taxon>Euteleostomi</taxon>
        <taxon>Actinopterygii</taxon>
        <taxon>Neopterygii</taxon>
        <taxon>Teleostei</taxon>
        <taxon>Anguilliformes</taxon>
        <taxon>Anguillidae</taxon>
        <taxon>Anguilla</taxon>
    </lineage>
</organism>
<reference evidence="1" key="1">
    <citation type="submission" date="2014-11" db="EMBL/GenBank/DDBJ databases">
        <authorList>
            <person name="Amaro Gonzalez C."/>
        </authorList>
    </citation>
    <scope>NUCLEOTIDE SEQUENCE</scope>
</reference>
<proteinExistence type="predicted"/>
<dbReference type="EMBL" id="GBXM01046997">
    <property type="protein sequence ID" value="JAH61580.1"/>
    <property type="molecule type" value="Transcribed_RNA"/>
</dbReference>
<name>A0A0E9U8S0_ANGAN</name>
<evidence type="ECO:0000313" key="1">
    <source>
        <dbReference type="EMBL" id="JAH61580.1"/>
    </source>
</evidence>
<protein>
    <submittedName>
        <fullName evidence="1">Uncharacterized protein</fullName>
    </submittedName>
</protein>
<sequence>MRPLLDFFRFVFIPYPARGSRNVLANTKPLHMPCFIIRKGIQMQTKS</sequence>
<dbReference type="AlphaFoldDB" id="A0A0E9U8S0"/>
<reference evidence="1" key="2">
    <citation type="journal article" date="2015" name="Fish Shellfish Immunol.">
        <title>Early steps in the European eel (Anguilla anguilla)-Vibrio vulnificus interaction in the gills: Role of the RtxA13 toxin.</title>
        <authorList>
            <person name="Callol A."/>
            <person name="Pajuelo D."/>
            <person name="Ebbesson L."/>
            <person name="Teles M."/>
            <person name="MacKenzie S."/>
            <person name="Amaro C."/>
        </authorList>
    </citation>
    <scope>NUCLEOTIDE SEQUENCE</scope>
</reference>